<dbReference type="KEGG" id="zdf:AN401_11800"/>
<sequence length="363" mass="39622">MMILAYCPEPAERAGLAAALPAGAELYWCSSEQELDGSREWRQARVLLLVATAWPDAALERLLTAFLPRPVVLLDMTEEGHWRLLHRHRHLYRADRQSLGSVMSWLLLPDPVSSGKGLAILTERNDYDGAMLTIAAAWALSGEGKKRVLVLDFALPHCDIAAYLDMEPRFCLSELARQRHLVDEAWLAPGPGKAGGLDLICLPSYGELAAISVPALHDTLERLARHYDHLVFNLTGQGRSSLVTLVAGHCSHLWLLADQKNISIKSAACLADYLLEQGARPAGLGLMLAPYYPGQVPDAAAVAARLPIPLLACLPDTHAAVTSINSGLLPDSEALSPLLQAMAGQLGRHSPPWWQRWMKRSAL</sequence>
<proteinExistence type="predicted"/>
<evidence type="ECO:0000313" key="1">
    <source>
        <dbReference type="EMBL" id="ATG74452.1"/>
    </source>
</evidence>
<name>A0A291HQP9_9GAMM</name>
<dbReference type="AlphaFoldDB" id="A0A291HQP9"/>
<organism evidence="1 2">
    <name type="scientific">Zobellella denitrificans</name>
    <dbReference type="NCBI Taxonomy" id="347534"/>
    <lineage>
        <taxon>Bacteria</taxon>
        <taxon>Pseudomonadati</taxon>
        <taxon>Pseudomonadota</taxon>
        <taxon>Gammaproteobacteria</taxon>
        <taxon>Aeromonadales</taxon>
        <taxon>Aeromonadaceae</taxon>
        <taxon>Zobellella</taxon>
    </lineage>
</organism>
<reference evidence="2" key="1">
    <citation type="submission" date="2015-09" db="EMBL/GenBank/DDBJ databases">
        <authorList>
            <person name="Shao Z."/>
            <person name="Wang L."/>
        </authorList>
    </citation>
    <scope>NUCLEOTIDE SEQUENCE [LARGE SCALE GENOMIC DNA]</scope>
    <source>
        <strain evidence="2">F13-1</strain>
    </source>
</reference>
<dbReference type="InterPro" id="IPR027417">
    <property type="entry name" value="P-loop_NTPase"/>
</dbReference>
<dbReference type="EMBL" id="CP012621">
    <property type="protein sequence ID" value="ATG74452.1"/>
    <property type="molecule type" value="Genomic_DNA"/>
</dbReference>
<accession>A0A291HQP9</accession>
<gene>
    <name evidence="1" type="ORF">AN401_11800</name>
</gene>
<dbReference type="Proteomes" id="UP000217763">
    <property type="component" value="Chromosome"/>
</dbReference>
<dbReference type="SUPFAM" id="SSF52540">
    <property type="entry name" value="P-loop containing nucleoside triphosphate hydrolases"/>
    <property type="match status" value="1"/>
</dbReference>
<dbReference type="RefSeq" id="WP_096779488.1">
    <property type="nucleotide sequence ID" value="NZ_CP012621.1"/>
</dbReference>
<dbReference type="Gene3D" id="3.40.50.300">
    <property type="entry name" value="P-loop containing nucleotide triphosphate hydrolases"/>
    <property type="match status" value="1"/>
</dbReference>
<evidence type="ECO:0000313" key="2">
    <source>
        <dbReference type="Proteomes" id="UP000217763"/>
    </source>
</evidence>
<keyword evidence="2" id="KW-1185">Reference proteome</keyword>
<protein>
    <submittedName>
        <fullName evidence="1">Uncharacterized protein</fullName>
    </submittedName>
</protein>